<dbReference type="SUPFAM" id="SSF53335">
    <property type="entry name" value="S-adenosyl-L-methionine-dependent methyltransferases"/>
    <property type="match status" value="1"/>
</dbReference>
<keyword evidence="4" id="KW-1185">Reference proteome</keyword>
<dbReference type="GO" id="GO:0008168">
    <property type="term" value="F:methyltransferase activity"/>
    <property type="evidence" value="ECO:0007669"/>
    <property type="project" value="UniProtKB-KW"/>
</dbReference>
<feature type="coiled-coil region" evidence="1">
    <location>
        <begin position="264"/>
        <end position="291"/>
    </location>
</feature>
<keyword evidence="3" id="KW-0808">Transferase</keyword>
<evidence type="ECO:0000259" key="2">
    <source>
        <dbReference type="Pfam" id="PF08242"/>
    </source>
</evidence>
<accession>A0ABT6B9Q9</accession>
<evidence type="ECO:0000313" key="4">
    <source>
        <dbReference type="Proteomes" id="UP001528850"/>
    </source>
</evidence>
<dbReference type="Proteomes" id="UP001528850">
    <property type="component" value="Unassembled WGS sequence"/>
</dbReference>
<evidence type="ECO:0000313" key="3">
    <source>
        <dbReference type="EMBL" id="MDF4024860.1"/>
    </source>
</evidence>
<sequence>MNSDYWRSRDGAYYLSQQLQRSEAGNPMYRQQENWLGDFIAERAAFLGRPLKILDFGCGFGRMTRYFANNPNVIYHGYDFSESMVAPLRADLPAGIDDTRIRVAPSVDEVFPSDSFDLIFTIAVLIHNAPENAISLTWRLLEKLADGGSLCLIENMLTSFSMRENNWHGGCWVHDHVGPFVSLWDVDVHRGIVDHQDIYLFRRPKSGAAGRLSVIENGVSREVGVEERKLLGLPRVEAAVRGLETEVEAFAVEQAKTHDAAEDLRRAIVERDELRETVATLNQTIASLQEKASSLSSIQGLRKRVENAMLGLDGEVDGLERDDAERFDERHLFAPVQRTTHTSYQWNAARDTEWAHADVRFDRVCHVFHQEWFGMRAAAGALPGRKLAVTAHHVLTPKDISDIADTLRQLKVDRLVVHGFSAPMEAFVRAIRASGFDHLYLVWHGAAAMWVFEGERKLAEQAMSLVRKGIFRRMQGMRRGMDEVIGSRAYAPQLLNLAPNVPASPMQAPRAREKRIVLSPSWNLLHKNLVTNLLAAQFNDRVGEFWTMANDMSLDRRLASKLRVLGARTGRAMLDTMRSVDLVSNVSIVDCHPMVDQEALAMGVPCLRGPLFLDALEDHPYVTATEVKNPLSVHDVSAAMNRVFDIGTGEMQDMIVDYARGIRKVSLDRYTEFLELN</sequence>
<gene>
    <name evidence="3" type="ORF">P3W24_07795</name>
</gene>
<comment type="caution">
    <text evidence="3">The sequence shown here is derived from an EMBL/GenBank/DDBJ whole genome shotgun (WGS) entry which is preliminary data.</text>
</comment>
<dbReference type="EMBL" id="JARJJS010000002">
    <property type="protein sequence ID" value="MDF4024860.1"/>
    <property type="molecule type" value="Genomic_DNA"/>
</dbReference>
<dbReference type="InterPro" id="IPR029063">
    <property type="entry name" value="SAM-dependent_MTases_sf"/>
</dbReference>
<protein>
    <submittedName>
        <fullName evidence="3">Methyltransferase domain-containing protein</fullName>
    </submittedName>
</protein>
<dbReference type="RefSeq" id="WP_320550220.1">
    <property type="nucleotide sequence ID" value="NZ_JAQLOK010000001.1"/>
</dbReference>
<evidence type="ECO:0000256" key="1">
    <source>
        <dbReference type="SAM" id="Coils"/>
    </source>
</evidence>
<keyword evidence="3" id="KW-0489">Methyltransferase</keyword>
<reference evidence="3 4" key="1">
    <citation type="journal article" date="2024" name="Curr. Microbiol.">
        <title>Luteibacter sahnii sp. nov., A Novel Yellow-Colored Xanthomonadin Pigment Producing Probiotic Bacterium from Healthy Rice Seed Microbiome.</title>
        <authorList>
            <person name="Jaiswal G."/>
            <person name="Rana R."/>
            <person name="Nayak P.K."/>
            <person name="Chouhan R."/>
            <person name="Gandhi S.G."/>
            <person name="Patel H.K."/>
            <person name="Patil P.B."/>
        </authorList>
    </citation>
    <scope>NUCLEOTIDE SEQUENCE [LARGE SCALE GENOMIC DNA]</scope>
    <source>
        <strain evidence="3 4">PPL201</strain>
    </source>
</reference>
<dbReference type="InterPro" id="IPR013217">
    <property type="entry name" value="Methyltransf_12"/>
</dbReference>
<dbReference type="Gene3D" id="3.40.50.150">
    <property type="entry name" value="Vaccinia Virus protein VP39"/>
    <property type="match status" value="1"/>
</dbReference>
<proteinExistence type="predicted"/>
<dbReference type="InterPro" id="IPR050508">
    <property type="entry name" value="Methyltransf_Superfamily"/>
</dbReference>
<dbReference type="CDD" id="cd02440">
    <property type="entry name" value="AdoMet_MTases"/>
    <property type="match status" value="1"/>
</dbReference>
<dbReference type="SUPFAM" id="SSF53756">
    <property type="entry name" value="UDP-Glycosyltransferase/glycogen phosphorylase"/>
    <property type="match status" value="1"/>
</dbReference>
<dbReference type="PANTHER" id="PTHR42912:SF80">
    <property type="entry name" value="METHYLTRANSFERASE DOMAIN-CONTAINING PROTEIN"/>
    <property type="match status" value="1"/>
</dbReference>
<dbReference type="GO" id="GO:0032259">
    <property type="term" value="P:methylation"/>
    <property type="evidence" value="ECO:0007669"/>
    <property type="project" value="UniProtKB-KW"/>
</dbReference>
<feature type="domain" description="Methyltransferase type 12" evidence="2">
    <location>
        <begin position="54"/>
        <end position="149"/>
    </location>
</feature>
<organism evidence="3 4">
    <name type="scientific">Luteibacter sahnii</name>
    <dbReference type="NCBI Taxonomy" id="3021977"/>
    <lineage>
        <taxon>Bacteria</taxon>
        <taxon>Pseudomonadati</taxon>
        <taxon>Pseudomonadota</taxon>
        <taxon>Gammaproteobacteria</taxon>
        <taxon>Lysobacterales</taxon>
        <taxon>Rhodanobacteraceae</taxon>
        <taxon>Luteibacter</taxon>
    </lineage>
</organism>
<name>A0ABT6B9Q9_9GAMM</name>
<dbReference type="Pfam" id="PF08242">
    <property type="entry name" value="Methyltransf_12"/>
    <property type="match status" value="1"/>
</dbReference>
<keyword evidence="1" id="KW-0175">Coiled coil</keyword>
<dbReference type="PANTHER" id="PTHR42912">
    <property type="entry name" value="METHYLTRANSFERASE"/>
    <property type="match status" value="1"/>
</dbReference>